<dbReference type="EMBL" id="CP024646">
    <property type="protein sequence ID" value="AZV27228.1"/>
    <property type="molecule type" value="Genomic_DNA"/>
</dbReference>
<keyword evidence="1" id="KW-0472">Membrane</keyword>
<organism evidence="2 3">
    <name type="scientific">Pseudomonas syringae</name>
    <dbReference type="NCBI Taxonomy" id="317"/>
    <lineage>
        <taxon>Bacteria</taxon>
        <taxon>Pseudomonadati</taxon>
        <taxon>Pseudomonadota</taxon>
        <taxon>Gammaproteobacteria</taxon>
        <taxon>Pseudomonadales</taxon>
        <taxon>Pseudomonadaceae</taxon>
        <taxon>Pseudomonas</taxon>
    </lineage>
</organism>
<evidence type="ECO:0000313" key="2">
    <source>
        <dbReference type="EMBL" id="AZV27228.1"/>
    </source>
</evidence>
<sequence length="94" mass="10189">MKMDLALYQALVSIDVSEPKAEAVIQALESDLNNLLATKSDLTTLRGDMKTDLTALRSDVKADLSQLELKLTVRMGVMMSALAGILIAGIKFIH</sequence>
<keyword evidence="1" id="KW-0812">Transmembrane</keyword>
<protein>
    <recommendedName>
        <fullName evidence="4">DUF1640 domain-containing protein</fullName>
    </recommendedName>
</protein>
<dbReference type="Proteomes" id="UP000282760">
    <property type="component" value="Chromosome"/>
</dbReference>
<evidence type="ECO:0000256" key="1">
    <source>
        <dbReference type="SAM" id="Phobius"/>
    </source>
</evidence>
<gene>
    <name evidence="2" type="ORF">CT157_14840</name>
</gene>
<keyword evidence="1" id="KW-1133">Transmembrane helix</keyword>
<feature type="transmembrane region" description="Helical" evidence="1">
    <location>
        <begin position="71"/>
        <end position="93"/>
    </location>
</feature>
<reference evidence="2 3" key="1">
    <citation type="submission" date="2017-11" db="EMBL/GenBank/DDBJ databases">
        <title>Effect of PGPRs.</title>
        <authorList>
            <person name="Oliva R."/>
            <person name="Nong J."/>
            <person name="Roman V."/>
        </authorList>
    </citation>
    <scope>NUCLEOTIDE SEQUENCE [LARGE SCALE GENOMIC DNA]</scope>
    <source>
        <strain evidence="2">Inb918</strain>
    </source>
</reference>
<evidence type="ECO:0000313" key="3">
    <source>
        <dbReference type="Proteomes" id="UP000282760"/>
    </source>
</evidence>
<accession>A0A3T0JUV8</accession>
<dbReference type="AlphaFoldDB" id="A0A3T0JUV8"/>
<proteinExistence type="predicted"/>
<name>A0A3T0JUV8_PSESX</name>
<evidence type="ECO:0008006" key="4">
    <source>
        <dbReference type="Google" id="ProtNLM"/>
    </source>
</evidence>